<reference evidence="2 3" key="1">
    <citation type="submission" date="2022-04" db="EMBL/GenBank/DDBJ databases">
        <title>Halobacillus sp. isolated from saltern.</title>
        <authorList>
            <person name="Won M."/>
            <person name="Lee C.-M."/>
            <person name="Woen H.-Y."/>
            <person name="Kwon S.-W."/>
        </authorList>
    </citation>
    <scope>NUCLEOTIDE SEQUENCE [LARGE SCALE GENOMIC DNA]</scope>
    <source>
        <strain evidence="2 3">SSTM10-2</strain>
    </source>
</reference>
<feature type="region of interest" description="Disordered" evidence="1">
    <location>
        <begin position="1"/>
        <end position="48"/>
    </location>
</feature>
<dbReference type="RefSeq" id="WP_244751839.1">
    <property type="nucleotide sequence ID" value="NZ_CP095074.1"/>
</dbReference>
<dbReference type="Proteomes" id="UP000831880">
    <property type="component" value="Chromosome"/>
</dbReference>
<sequence length="119" mass="13418">MKNGDEVVGGVGKRTGNNIPEVKFTKEQPANKPKNAPNPERWLNKGGTIKIDEQDTWRYTDWEGNSVSYPDGYADFKSSGMVKQEVRKFQNYDKDFAKADKLAPNGPKSDKTHGIIMRI</sequence>
<evidence type="ECO:0000256" key="1">
    <source>
        <dbReference type="SAM" id="MobiDB-lite"/>
    </source>
</evidence>
<gene>
    <name evidence="2" type="ORF">MUO14_17310</name>
</gene>
<protein>
    <submittedName>
        <fullName evidence="2">Cytoplasmic protein</fullName>
    </submittedName>
</protein>
<proteinExistence type="predicted"/>
<feature type="compositionally biased region" description="Low complexity" evidence="1">
    <location>
        <begin position="30"/>
        <end position="39"/>
    </location>
</feature>
<accession>A0ABY4GW11</accession>
<feature type="region of interest" description="Disordered" evidence="1">
    <location>
        <begin position="99"/>
        <end position="119"/>
    </location>
</feature>
<evidence type="ECO:0000313" key="2">
    <source>
        <dbReference type="EMBL" id="UOQ92229.1"/>
    </source>
</evidence>
<organism evidence="2 3">
    <name type="scientific">Halobacillus shinanisalinarum</name>
    <dbReference type="NCBI Taxonomy" id="2932258"/>
    <lineage>
        <taxon>Bacteria</taxon>
        <taxon>Bacillati</taxon>
        <taxon>Bacillota</taxon>
        <taxon>Bacilli</taxon>
        <taxon>Bacillales</taxon>
        <taxon>Bacillaceae</taxon>
        <taxon>Halobacillus</taxon>
    </lineage>
</organism>
<name>A0ABY4GW11_9BACI</name>
<keyword evidence="3" id="KW-1185">Reference proteome</keyword>
<dbReference type="EMBL" id="CP095074">
    <property type="protein sequence ID" value="UOQ92229.1"/>
    <property type="molecule type" value="Genomic_DNA"/>
</dbReference>
<evidence type="ECO:0000313" key="3">
    <source>
        <dbReference type="Proteomes" id="UP000831880"/>
    </source>
</evidence>